<accession>A0ABS0P9G3</accession>
<organism evidence="2 3">
    <name type="scientific">Bradyrhizobium diversitatis</name>
    <dbReference type="NCBI Taxonomy" id="2755406"/>
    <lineage>
        <taxon>Bacteria</taxon>
        <taxon>Pseudomonadati</taxon>
        <taxon>Pseudomonadota</taxon>
        <taxon>Alphaproteobacteria</taxon>
        <taxon>Hyphomicrobiales</taxon>
        <taxon>Nitrobacteraceae</taxon>
        <taxon>Bradyrhizobium</taxon>
    </lineage>
</organism>
<gene>
    <name evidence="2" type="ORF">H1B27_26610</name>
</gene>
<evidence type="ECO:0000313" key="2">
    <source>
        <dbReference type="EMBL" id="MBH5389828.1"/>
    </source>
</evidence>
<feature type="region of interest" description="Disordered" evidence="1">
    <location>
        <begin position="1"/>
        <end position="20"/>
    </location>
</feature>
<comment type="caution">
    <text evidence="2">The sequence shown here is derived from an EMBL/GenBank/DDBJ whole genome shotgun (WGS) entry which is preliminary data.</text>
</comment>
<proteinExistence type="predicted"/>
<keyword evidence="3" id="KW-1185">Reference proteome</keyword>
<dbReference type="EMBL" id="JACEGD010000027">
    <property type="protein sequence ID" value="MBH5389828.1"/>
    <property type="molecule type" value="Genomic_DNA"/>
</dbReference>
<dbReference type="Proteomes" id="UP001194539">
    <property type="component" value="Unassembled WGS sequence"/>
</dbReference>
<sequence>MGLFVAQGAPKNLSQSGHALSDPATNLATRWLGTSRSLETRLRHVLNKRWPPDVRSAAYAEERMVSQVADGQILLQKSVETSQQA</sequence>
<evidence type="ECO:0000256" key="1">
    <source>
        <dbReference type="SAM" id="MobiDB-lite"/>
    </source>
</evidence>
<name>A0ABS0P9G3_9BRAD</name>
<reference evidence="2 3" key="1">
    <citation type="submission" date="2020-07" db="EMBL/GenBank/DDBJ databases">
        <title>Bradyrhizobium diversity isolated from nodules of indigenous legumes of Western Australia.</title>
        <authorList>
            <person name="Klepa M.S."/>
        </authorList>
    </citation>
    <scope>NUCLEOTIDE SEQUENCE [LARGE SCALE GENOMIC DNA]</scope>
    <source>
        <strain evidence="2 3">CNPSo 4019</strain>
    </source>
</reference>
<evidence type="ECO:0000313" key="3">
    <source>
        <dbReference type="Proteomes" id="UP001194539"/>
    </source>
</evidence>
<dbReference type="RefSeq" id="WP_197968224.1">
    <property type="nucleotide sequence ID" value="NZ_JACEGD010000027.1"/>
</dbReference>
<protein>
    <submittedName>
        <fullName evidence="2">Uncharacterized protein</fullName>
    </submittedName>
</protein>